<evidence type="ECO:0000313" key="2">
    <source>
        <dbReference type="EMBL" id="EDW80661.1"/>
    </source>
</evidence>
<dbReference type="Proteomes" id="UP000007798">
    <property type="component" value="Unassembled WGS sequence"/>
</dbReference>
<dbReference type="PhylomeDB" id="B4N9U6"/>
<dbReference type="AlphaFoldDB" id="B4N9U6"/>
<dbReference type="OMA" id="MPLIYYD"/>
<evidence type="ECO:0000256" key="1">
    <source>
        <dbReference type="SAM" id="MobiDB-lite"/>
    </source>
</evidence>
<dbReference type="eggNOG" id="ENOG502T90Y">
    <property type="taxonomic scope" value="Eukaryota"/>
</dbReference>
<organism evidence="2 3">
    <name type="scientific">Drosophila willistoni</name>
    <name type="common">Fruit fly</name>
    <dbReference type="NCBI Taxonomy" id="7260"/>
    <lineage>
        <taxon>Eukaryota</taxon>
        <taxon>Metazoa</taxon>
        <taxon>Ecdysozoa</taxon>
        <taxon>Arthropoda</taxon>
        <taxon>Hexapoda</taxon>
        <taxon>Insecta</taxon>
        <taxon>Pterygota</taxon>
        <taxon>Neoptera</taxon>
        <taxon>Endopterygota</taxon>
        <taxon>Diptera</taxon>
        <taxon>Brachycera</taxon>
        <taxon>Muscomorpha</taxon>
        <taxon>Ephydroidea</taxon>
        <taxon>Drosophilidae</taxon>
        <taxon>Drosophila</taxon>
        <taxon>Sophophora</taxon>
    </lineage>
</organism>
<evidence type="ECO:0000313" key="3">
    <source>
        <dbReference type="Proteomes" id="UP000007798"/>
    </source>
</evidence>
<dbReference type="OrthoDB" id="7850458at2759"/>
<sequence>MALIYHDRTIRNSYELVMAALGEISHAATIQEVGRLVSIKTDFPAAVCHKIIKEALEEGLVNKTIRQIGELYYAVPPKPPKLKSKPRVKAEPQPKPKAKRNPK</sequence>
<dbReference type="InParanoid" id="B4N9U6"/>
<protein>
    <recommendedName>
        <fullName evidence="4">H15 domain-containing protein</fullName>
    </recommendedName>
</protein>
<name>B4N9U6_DROWI</name>
<feature type="region of interest" description="Disordered" evidence="1">
    <location>
        <begin position="77"/>
        <end position="103"/>
    </location>
</feature>
<dbReference type="HOGENOM" id="CLU_2280255_0_0_1"/>
<accession>B4N9U6</accession>
<reference evidence="2 3" key="1">
    <citation type="journal article" date="2007" name="Nature">
        <title>Evolution of genes and genomes on the Drosophila phylogeny.</title>
        <authorList>
            <consortium name="Drosophila 12 Genomes Consortium"/>
            <person name="Clark A.G."/>
            <person name="Eisen M.B."/>
            <person name="Smith D.R."/>
            <person name="Bergman C.M."/>
            <person name="Oliver B."/>
            <person name="Markow T.A."/>
            <person name="Kaufman T.C."/>
            <person name="Kellis M."/>
            <person name="Gelbart W."/>
            <person name="Iyer V.N."/>
            <person name="Pollard D.A."/>
            <person name="Sackton T.B."/>
            <person name="Larracuente A.M."/>
            <person name="Singh N.D."/>
            <person name="Abad J.P."/>
            <person name="Abt D.N."/>
            <person name="Adryan B."/>
            <person name="Aguade M."/>
            <person name="Akashi H."/>
            <person name="Anderson W.W."/>
            <person name="Aquadro C.F."/>
            <person name="Ardell D.H."/>
            <person name="Arguello R."/>
            <person name="Artieri C.G."/>
            <person name="Barbash D.A."/>
            <person name="Barker D."/>
            <person name="Barsanti P."/>
            <person name="Batterham P."/>
            <person name="Batzoglou S."/>
            <person name="Begun D."/>
            <person name="Bhutkar A."/>
            <person name="Blanco E."/>
            <person name="Bosak S.A."/>
            <person name="Bradley R.K."/>
            <person name="Brand A.D."/>
            <person name="Brent M.R."/>
            <person name="Brooks A.N."/>
            <person name="Brown R.H."/>
            <person name="Butlin R.K."/>
            <person name="Caggese C."/>
            <person name="Calvi B.R."/>
            <person name="Bernardo de Carvalho A."/>
            <person name="Caspi A."/>
            <person name="Castrezana S."/>
            <person name="Celniker S.E."/>
            <person name="Chang J.L."/>
            <person name="Chapple C."/>
            <person name="Chatterji S."/>
            <person name="Chinwalla A."/>
            <person name="Civetta A."/>
            <person name="Clifton S.W."/>
            <person name="Comeron J.M."/>
            <person name="Costello J.C."/>
            <person name="Coyne J.A."/>
            <person name="Daub J."/>
            <person name="David R.G."/>
            <person name="Delcher A.L."/>
            <person name="Delehaunty K."/>
            <person name="Do C.B."/>
            <person name="Ebling H."/>
            <person name="Edwards K."/>
            <person name="Eickbush T."/>
            <person name="Evans J.D."/>
            <person name="Filipski A."/>
            <person name="Findeiss S."/>
            <person name="Freyhult E."/>
            <person name="Fulton L."/>
            <person name="Fulton R."/>
            <person name="Garcia A.C."/>
            <person name="Gardiner A."/>
            <person name="Garfield D.A."/>
            <person name="Garvin B.E."/>
            <person name="Gibson G."/>
            <person name="Gilbert D."/>
            <person name="Gnerre S."/>
            <person name="Godfrey J."/>
            <person name="Good R."/>
            <person name="Gotea V."/>
            <person name="Gravely B."/>
            <person name="Greenberg A.J."/>
            <person name="Griffiths-Jones S."/>
            <person name="Gross S."/>
            <person name="Guigo R."/>
            <person name="Gustafson E.A."/>
            <person name="Haerty W."/>
            <person name="Hahn M.W."/>
            <person name="Halligan D.L."/>
            <person name="Halpern A.L."/>
            <person name="Halter G.M."/>
            <person name="Han M.V."/>
            <person name="Heger A."/>
            <person name="Hillier L."/>
            <person name="Hinrichs A.S."/>
            <person name="Holmes I."/>
            <person name="Hoskins R.A."/>
            <person name="Hubisz M.J."/>
            <person name="Hultmark D."/>
            <person name="Huntley M.A."/>
            <person name="Jaffe D.B."/>
            <person name="Jagadeeshan S."/>
            <person name="Jeck W.R."/>
            <person name="Johnson J."/>
            <person name="Jones C.D."/>
            <person name="Jordan W.C."/>
            <person name="Karpen G.H."/>
            <person name="Kataoka E."/>
            <person name="Keightley P.D."/>
            <person name="Kheradpour P."/>
            <person name="Kirkness E.F."/>
            <person name="Koerich L.B."/>
            <person name="Kristiansen K."/>
            <person name="Kudrna D."/>
            <person name="Kulathinal R.J."/>
            <person name="Kumar S."/>
            <person name="Kwok R."/>
            <person name="Lander E."/>
            <person name="Langley C.H."/>
            <person name="Lapoint R."/>
            <person name="Lazzaro B.P."/>
            <person name="Lee S.J."/>
            <person name="Levesque L."/>
            <person name="Li R."/>
            <person name="Lin C.F."/>
            <person name="Lin M.F."/>
            <person name="Lindblad-Toh K."/>
            <person name="Llopart A."/>
            <person name="Long M."/>
            <person name="Low L."/>
            <person name="Lozovsky E."/>
            <person name="Lu J."/>
            <person name="Luo M."/>
            <person name="Machado C.A."/>
            <person name="Makalowski W."/>
            <person name="Marzo M."/>
            <person name="Matsuda M."/>
            <person name="Matzkin L."/>
            <person name="McAllister B."/>
            <person name="McBride C.S."/>
            <person name="McKernan B."/>
            <person name="McKernan K."/>
            <person name="Mendez-Lago M."/>
            <person name="Minx P."/>
            <person name="Mollenhauer M.U."/>
            <person name="Montooth K."/>
            <person name="Mount S.M."/>
            <person name="Mu X."/>
            <person name="Myers E."/>
            <person name="Negre B."/>
            <person name="Newfeld S."/>
            <person name="Nielsen R."/>
            <person name="Noor M.A."/>
            <person name="O'Grady P."/>
            <person name="Pachter L."/>
            <person name="Papaceit M."/>
            <person name="Parisi M.J."/>
            <person name="Parisi M."/>
            <person name="Parts L."/>
            <person name="Pedersen J.S."/>
            <person name="Pesole G."/>
            <person name="Phillippy A.M."/>
            <person name="Ponting C.P."/>
            <person name="Pop M."/>
            <person name="Porcelli D."/>
            <person name="Powell J.R."/>
            <person name="Prohaska S."/>
            <person name="Pruitt K."/>
            <person name="Puig M."/>
            <person name="Quesneville H."/>
            <person name="Ram K.R."/>
            <person name="Rand D."/>
            <person name="Rasmussen M.D."/>
            <person name="Reed L.K."/>
            <person name="Reenan R."/>
            <person name="Reily A."/>
            <person name="Remington K.A."/>
            <person name="Rieger T.T."/>
            <person name="Ritchie M.G."/>
            <person name="Robin C."/>
            <person name="Rogers Y.H."/>
            <person name="Rohde C."/>
            <person name="Rozas J."/>
            <person name="Rubenfield M.J."/>
            <person name="Ruiz A."/>
            <person name="Russo S."/>
            <person name="Salzberg S.L."/>
            <person name="Sanchez-Gracia A."/>
            <person name="Saranga D.J."/>
            <person name="Sato H."/>
            <person name="Schaeffer S.W."/>
            <person name="Schatz M.C."/>
            <person name="Schlenke T."/>
            <person name="Schwartz R."/>
            <person name="Segarra C."/>
            <person name="Singh R.S."/>
            <person name="Sirot L."/>
            <person name="Sirota M."/>
            <person name="Sisneros N.B."/>
            <person name="Smith C.D."/>
            <person name="Smith T.F."/>
            <person name="Spieth J."/>
            <person name="Stage D.E."/>
            <person name="Stark A."/>
            <person name="Stephan W."/>
            <person name="Strausberg R.L."/>
            <person name="Strempel S."/>
            <person name="Sturgill D."/>
            <person name="Sutton G."/>
            <person name="Sutton G.G."/>
            <person name="Tao W."/>
            <person name="Teichmann S."/>
            <person name="Tobari Y.N."/>
            <person name="Tomimura Y."/>
            <person name="Tsolas J.M."/>
            <person name="Valente V.L."/>
            <person name="Venter E."/>
            <person name="Venter J.C."/>
            <person name="Vicario S."/>
            <person name="Vieira F.G."/>
            <person name="Vilella A.J."/>
            <person name="Villasante A."/>
            <person name="Walenz B."/>
            <person name="Wang J."/>
            <person name="Wasserman M."/>
            <person name="Watts T."/>
            <person name="Wilson D."/>
            <person name="Wilson R.K."/>
            <person name="Wing R.A."/>
            <person name="Wolfner M.F."/>
            <person name="Wong A."/>
            <person name="Wong G.K."/>
            <person name="Wu C.I."/>
            <person name="Wu G."/>
            <person name="Yamamoto D."/>
            <person name="Yang H.P."/>
            <person name="Yang S.P."/>
            <person name="Yorke J.A."/>
            <person name="Yoshida K."/>
            <person name="Zdobnov E."/>
            <person name="Zhang P."/>
            <person name="Zhang Y."/>
            <person name="Zimin A.V."/>
            <person name="Baldwin J."/>
            <person name="Abdouelleil A."/>
            <person name="Abdulkadir J."/>
            <person name="Abebe A."/>
            <person name="Abera B."/>
            <person name="Abreu J."/>
            <person name="Acer S.C."/>
            <person name="Aftuck L."/>
            <person name="Alexander A."/>
            <person name="An P."/>
            <person name="Anderson E."/>
            <person name="Anderson S."/>
            <person name="Arachi H."/>
            <person name="Azer M."/>
            <person name="Bachantsang P."/>
            <person name="Barry A."/>
            <person name="Bayul T."/>
            <person name="Berlin A."/>
            <person name="Bessette D."/>
            <person name="Bloom T."/>
            <person name="Blye J."/>
            <person name="Boguslavskiy L."/>
            <person name="Bonnet C."/>
            <person name="Boukhgalter B."/>
            <person name="Bourzgui I."/>
            <person name="Brown A."/>
            <person name="Cahill P."/>
            <person name="Channer S."/>
            <person name="Cheshatsang Y."/>
            <person name="Chuda L."/>
            <person name="Citroen M."/>
            <person name="Collymore A."/>
            <person name="Cooke P."/>
            <person name="Costello M."/>
            <person name="D'Aco K."/>
            <person name="Daza R."/>
            <person name="De Haan G."/>
            <person name="DeGray S."/>
            <person name="DeMaso C."/>
            <person name="Dhargay N."/>
            <person name="Dooley K."/>
            <person name="Dooley E."/>
            <person name="Doricent M."/>
            <person name="Dorje P."/>
            <person name="Dorjee K."/>
            <person name="Dupes A."/>
            <person name="Elong R."/>
            <person name="Falk J."/>
            <person name="Farina A."/>
            <person name="Faro S."/>
            <person name="Ferguson D."/>
            <person name="Fisher S."/>
            <person name="Foley C.D."/>
            <person name="Franke A."/>
            <person name="Friedrich D."/>
            <person name="Gadbois L."/>
            <person name="Gearin G."/>
            <person name="Gearin C.R."/>
            <person name="Giannoukos G."/>
            <person name="Goode T."/>
            <person name="Graham J."/>
            <person name="Grandbois E."/>
            <person name="Grewal S."/>
            <person name="Gyaltsen K."/>
            <person name="Hafez N."/>
            <person name="Hagos B."/>
            <person name="Hall J."/>
            <person name="Henson C."/>
            <person name="Hollinger A."/>
            <person name="Honan T."/>
            <person name="Huard M.D."/>
            <person name="Hughes L."/>
            <person name="Hurhula B."/>
            <person name="Husby M.E."/>
            <person name="Kamat A."/>
            <person name="Kanga B."/>
            <person name="Kashin S."/>
            <person name="Khazanovich D."/>
            <person name="Kisner P."/>
            <person name="Lance K."/>
            <person name="Lara M."/>
            <person name="Lee W."/>
            <person name="Lennon N."/>
            <person name="Letendre F."/>
            <person name="LeVine R."/>
            <person name="Lipovsky A."/>
            <person name="Liu X."/>
            <person name="Liu J."/>
            <person name="Liu S."/>
            <person name="Lokyitsang T."/>
            <person name="Lokyitsang Y."/>
            <person name="Lubonja R."/>
            <person name="Lui A."/>
            <person name="MacDonald P."/>
            <person name="Magnisalis V."/>
            <person name="Maru K."/>
            <person name="Matthews C."/>
            <person name="McCusker W."/>
            <person name="McDonough S."/>
            <person name="Mehta T."/>
            <person name="Meldrim J."/>
            <person name="Meneus L."/>
            <person name="Mihai O."/>
            <person name="Mihalev A."/>
            <person name="Mihova T."/>
            <person name="Mittelman R."/>
            <person name="Mlenga V."/>
            <person name="Montmayeur A."/>
            <person name="Mulrain L."/>
            <person name="Navidi A."/>
            <person name="Naylor J."/>
            <person name="Negash T."/>
            <person name="Nguyen T."/>
            <person name="Nguyen N."/>
            <person name="Nicol R."/>
            <person name="Norbu C."/>
            <person name="Norbu N."/>
            <person name="Novod N."/>
            <person name="O'Neill B."/>
            <person name="Osman S."/>
            <person name="Markiewicz E."/>
            <person name="Oyono O.L."/>
            <person name="Patti C."/>
            <person name="Phunkhang P."/>
            <person name="Pierre F."/>
            <person name="Priest M."/>
            <person name="Raghuraman S."/>
            <person name="Rege F."/>
            <person name="Reyes R."/>
            <person name="Rise C."/>
            <person name="Rogov P."/>
            <person name="Ross K."/>
            <person name="Ryan E."/>
            <person name="Settipalli S."/>
            <person name="Shea T."/>
            <person name="Sherpa N."/>
            <person name="Shi L."/>
            <person name="Shih D."/>
            <person name="Sparrow T."/>
            <person name="Spaulding J."/>
            <person name="Stalker J."/>
            <person name="Stange-Thomann N."/>
            <person name="Stavropoulos S."/>
            <person name="Stone C."/>
            <person name="Strader C."/>
            <person name="Tesfaye S."/>
            <person name="Thomson T."/>
            <person name="Thoulutsang Y."/>
            <person name="Thoulutsang D."/>
            <person name="Topham K."/>
            <person name="Topping I."/>
            <person name="Tsamla T."/>
            <person name="Vassiliev H."/>
            <person name="Vo A."/>
            <person name="Wangchuk T."/>
            <person name="Wangdi T."/>
            <person name="Weiand M."/>
            <person name="Wilkinson J."/>
            <person name="Wilson A."/>
            <person name="Yadav S."/>
            <person name="Young G."/>
            <person name="Yu Q."/>
            <person name="Zembek L."/>
            <person name="Zhong D."/>
            <person name="Zimmer A."/>
            <person name="Zwirko Z."/>
            <person name="Jaffe D.B."/>
            <person name="Alvarez P."/>
            <person name="Brockman W."/>
            <person name="Butler J."/>
            <person name="Chin C."/>
            <person name="Gnerre S."/>
            <person name="Grabherr M."/>
            <person name="Kleber M."/>
            <person name="Mauceli E."/>
            <person name="MacCallum I."/>
        </authorList>
    </citation>
    <scope>NUCLEOTIDE SEQUENCE [LARGE SCALE GENOMIC DNA]</scope>
    <source>
        <strain evidence="3">Tucson 14030-0811.24</strain>
    </source>
</reference>
<evidence type="ECO:0008006" key="4">
    <source>
        <dbReference type="Google" id="ProtNLM"/>
    </source>
</evidence>
<keyword evidence="3" id="KW-1185">Reference proteome</keyword>
<proteinExistence type="predicted"/>
<dbReference type="KEGG" id="dwi:6647087"/>
<dbReference type="EMBL" id="CH964232">
    <property type="protein sequence ID" value="EDW80661.1"/>
    <property type="molecule type" value="Genomic_DNA"/>
</dbReference>
<gene>
    <name evidence="2" type="primary">Dwil\GK19191</name>
    <name evidence="2" type="ORF">Dwil_GK19191</name>
</gene>